<dbReference type="EMBL" id="OA884634">
    <property type="protein sequence ID" value="CAD7281072.1"/>
    <property type="molecule type" value="Genomic_DNA"/>
</dbReference>
<keyword evidence="1" id="KW-1133">Transmembrane helix</keyword>
<protein>
    <submittedName>
        <fullName evidence="2">Uncharacterized protein</fullName>
    </submittedName>
</protein>
<keyword evidence="1" id="KW-0812">Transmembrane</keyword>
<feature type="non-terminal residue" evidence="2">
    <location>
        <position position="1"/>
    </location>
</feature>
<name>A0A7R9BVL7_9CRUS</name>
<proteinExistence type="predicted"/>
<dbReference type="Proteomes" id="UP000678499">
    <property type="component" value="Unassembled WGS sequence"/>
</dbReference>
<gene>
    <name evidence="2" type="ORF">NMOB1V02_LOCUS8726</name>
</gene>
<evidence type="ECO:0000256" key="1">
    <source>
        <dbReference type="SAM" id="Phobius"/>
    </source>
</evidence>
<keyword evidence="3" id="KW-1185">Reference proteome</keyword>
<accession>A0A7R9BVL7</accession>
<feature type="transmembrane region" description="Helical" evidence="1">
    <location>
        <begin position="52"/>
        <end position="75"/>
    </location>
</feature>
<dbReference type="AlphaFoldDB" id="A0A7R9BVL7"/>
<reference evidence="2" key="1">
    <citation type="submission" date="2020-11" db="EMBL/GenBank/DDBJ databases">
        <authorList>
            <person name="Tran Van P."/>
        </authorList>
    </citation>
    <scope>NUCLEOTIDE SEQUENCE</scope>
</reference>
<organism evidence="2">
    <name type="scientific">Notodromas monacha</name>
    <dbReference type="NCBI Taxonomy" id="399045"/>
    <lineage>
        <taxon>Eukaryota</taxon>
        <taxon>Metazoa</taxon>
        <taxon>Ecdysozoa</taxon>
        <taxon>Arthropoda</taxon>
        <taxon>Crustacea</taxon>
        <taxon>Oligostraca</taxon>
        <taxon>Ostracoda</taxon>
        <taxon>Podocopa</taxon>
        <taxon>Podocopida</taxon>
        <taxon>Cypridocopina</taxon>
        <taxon>Cypridoidea</taxon>
        <taxon>Cyprididae</taxon>
        <taxon>Notodromas</taxon>
    </lineage>
</organism>
<evidence type="ECO:0000313" key="3">
    <source>
        <dbReference type="Proteomes" id="UP000678499"/>
    </source>
</evidence>
<sequence length="137" mass="15651">MACAAEPMTEEVSSLEEETEAVRFDANEFFSQMNRLMRKGLHEAAVRLQRTLVFFFVVVVVVVGDMFAPVGRLMFGRHLPDIKVRPADGETTEARWEPHKKRGFAKCSKSWQIILDSDVIRDGYGEGERETEWVPTT</sequence>
<dbReference type="EMBL" id="CAJPEX010002597">
    <property type="protein sequence ID" value="CAG0921224.1"/>
    <property type="molecule type" value="Genomic_DNA"/>
</dbReference>
<evidence type="ECO:0000313" key="2">
    <source>
        <dbReference type="EMBL" id="CAD7281072.1"/>
    </source>
</evidence>
<keyword evidence="1" id="KW-0472">Membrane</keyword>